<dbReference type="RefSeq" id="XP_005834362.1">
    <property type="nucleotide sequence ID" value="XM_005834305.1"/>
</dbReference>
<dbReference type="Proteomes" id="UP000011087">
    <property type="component" value="Unassembled WGS sequence"/>
</dbReference>
<dbReference type="KEGG" id="gtt:GUITHDRAFT_162709"/>
<feature type="transmembrane region" description="Helical" evidence="5">
    <location>
        <begin position="260"/>
        <end position="285"/>
    </location>
</feature>
<dbReference type="EnsemblProtists" id="EKX47382">
    <property type="protein sequence ID" value="EKX47382"/>
    <property type="gene ID" value="GUITHDRAFT_162709"/>
</dbReference>
<dbReference type="GeneID" id="17304022"/>
<dbReference type="OrthoDB" id="433512at2759"/>
<feature type="transmembrane region" description="Helical" evidence="5">
    <location>
        <begin position="64"/>
        <end position="84"/>
    </location>
</feature>
<evidence type="ECO:0000313" key="8">
    <source>
        <dbReference type="EnsemblProtists" id="EKX47382"/>
    </source>
</evidence>
<dbReference type="InterPro" id="IPR036259">
    <property type="entry name" value="MFS_trans_sf"/>
</dbReference>
<feature type="transmembrane region" description="Helical" evidence="5">
    <location>
        <begin position="365"/>
        <end position="387"/>
    </location>
</feature>
<keyword evidence="9" id="KW-1185">Reference proteome</keyword>
<keyword evidence="2 5" id="KW-0812">Transmembrane</keyword>
<feature type="transmembrane region" description="Helical" evidence="5">
    <location>
        <begin position="96"/>
        <end position="115"/>
    </location>
</feature>
<sequence>MAYHHPLLKSRSSSNAVWDGVLSLLEDYKSLIVPVAANIATSYNVCNVGYVMQIFRLEHPVPRWAAPAVASSCLCGAVIGQLVLGWLGDRFGRRPALIATLLLIIFGAGGGAIFTQGYGNYIWRSLVIWRFILGVGIGGTYPLTAVYAGEMQDERSMGRTRRVALSISIQIIGNILAPVLMFIVLLFLGSENVTLNQTSTEVAWRFLLGAGAVPALVALREIMYSQESSEFLSIRATGFRSRLSDVMRTLSSDAKIRQRFIGAAGGWMCFDICFFGVAIFLPHIIHDLIDKEDHGEGFLLLNSAVSALINCIAIPAVLLSMRLVSDDGLGRKNLQIVSFFLIMVSYALLMFFFSSLRSIQATTSVVFMFLILFFCLNFGAGMTTYILPQESFPPEVRSSLNGMAAAAGKIGAIVGTSTFAPSARMLGKRKRTLRGVAEMLEQRVGRDVG</sequence>
<reference evidence="7 9" key="1">
    <citation type="journal article" date="2012" name="Nature">
        <title>Algal genomes reveal evolutionary mosaicism and the fate of nucleomorphs.</title>
        <authorList>
            <consortium name="DOE Joint Genome Institute"/>
            <person name="Curtis B.A."/>
            <person name="Tanifuji G."/>
            <person name="Burki F."/>
            <person name="Gruber A."/>
            <person name="Irimia M."/>
            <person name="Maruyama S."/>
            <person name="Arias M.C."/>
            <person name="Ball S.G."/>
            <person name="Gile G.H."/>
            <person name="Hirakawa Y."/>
            <person name="Hopkins J.F."/>
            <person name="Kuo A."/>
            <person name="Rensing S.A."/>
            <person name="Schmutz J."/>
            <person name="Symeonidi A."/>
            <person name="Elias M."/>
            <person name="Eveleigh R.J."/>
            <person name="Herman E.K."/>
            <person name="Klute M.J."/>
            <person name="Nakayama T."/>
            <person name="Obornik M."/>
            <person name="Reyes-Prieto A."/>
            <person name="Armbrust E.V."/>
            <person name="Aves S.J."/>
            <person name="Beiko R.G."/>
            <person name="Coutinho P."/>
            <person name="Dacks J.B."/>
            <person name="Durnford D.G."/>
            <person name="Fast N.M."/>
            <person name="Green B.R."/>
            <person name="Grisdale C.J."/>
            <person name="Hempel F."/>
            <person name="Henrissat B."/>
            <person name="Hoppner M.P."/>
            <person name="Ishida K."/>
            <person name="Kim E."/>
            <person name="Koreny L."/>
            <person name="Kroth P.G."/>
            <person name="Liu Y."/>
            <person name="Malik S.B."/>
            <person name="Maier U.G."/>
            <person name="McRose D."/>
            <person name="Mock T."/>
            <person name="Neilson J.A."/>
            <person name="Onodera N.T."/>
            <person name="Poole A.M."/>
            <person name="Pritham E.J."/>
            <person name="Richards T.A."/>
            <person name="Rocap G."/>
            <person name="Roy S.W."/>
            <person name="Sarai C."/>
            <person name="Schaack S."/>
            <person name="Shirato S."/>
            <person name="Slamovits C.H."/>
            <person name="Spencer D.F."/>
            <person name="Suzuki S."/>
            <person name="Worden A.Z."/>
            <person name="Zauner S."/>
            <person name="Barry K."/>
            <person name="Bell C."/>
            <person name="Bharti A.K."/>
            <person name="Crow J.A."/>
            <person name="Grimwood J."/>
            <person name="Kramer R."/>
            <person name="Lindquist E."/>
            <person name="Lucas S."/>
            <person name="Salamov A."/>
            <person name="McFadden G.I."/>
            <person name="Lane C.E."/>
            <person name="Keeling P.J."/>
            <person name="Gray M.W."/>
            <person name="Grigoriev I.V."/>
            <person name="Archibald J.M."/>
        </authorList>
    </citation>
    <scope>NUCLEOTIDE SEQUENCE</scope>
    <source>
        <strain evidence="7 9">CCMP2712</strain>
    </source>
</reference>
<dbReference type="InterPro" id="IPR011701">
    <property type="entry name" value="MFS"/>
</dbReference>
<keyword evidence="4 5" id="KW-0472">Membrane</keyword>
<dbReference type="Gene3D" id="1.20.1250.20">
    <property type="entry name" value="MFS general substrate transporter like domains"/>
    <property type="match status" value="1"/>
</dbReference>
<keyword evidence="3 5" id="KW-1133">Transmembrane helix</keyword>
<dbReference type="OMA" id="RGPIFIL"/>
<dbReference type="Pfam" id="PF07690">
    <property type="entry name" value="MFS_1"/>
    <property type="match status" value="1"/>
</dbReference>
<dbReference type="PaxDb" id="55529-EKX47382"/>
<dbReference type="PANTHER" id="PTHR24064">
    <property type="entry name" value="SOLUTE CARRIER FAMILY 22 MEMBER"/>
    <property type="match status" value="1"/>
</dbReference>
<organism evidence="7">
    <name type="scientific">Guillardia theta (strain CCMP2712)</name>
    <name type="common">Cryptophyte</name>
    <dbReference type="NCBI Taxonomy" id="905079"/>
    <lineage>
        <taxon>Eukaryota</taxon>
        <taxon>Cryptophyceae</taxon>
        <taxon>Pyrenomonadales</taxon>
        <taxon>Geminigeraceae</taxon>
        <taxon>Guillardia</taxon>
    </lineage>
</organism>
<dbReference type="eggNOG" id="KOG0252">
    <property type="taxonomic scope" value="Eukaryota"/>
</dbReference>
<evidence type="ECO:0000256" key="4">
    <source>
        <dbReference type="ARBA" id="ARBA00023136"/>
    </source>
</evidence>
<protein>
    <recommendedName>
        <fullName evidence="6">Major facilitator superfamily (MFS) profile domain-containing protein</fullName>
    </recommendedName>
</protein>
<evidence type="ECO:0000259" key="6">
    <source>
        <dbReference type="PROSITE" id="PS50850"/>
    </source>
</evidence>
<dbReference type="HOGENOM" id="CLU_001265_46_14_1"/>
<evidence type="ECO:0000256" key="3">
    <source>
        <dbReference type="ARBA" id="ARBA00022989"/>
    </source>
</evidence>
<evidence type="ECO:0000313" key="9">
    <source>
        <dbReference type="Proteomes" id="UP000011087"/>
    </source>
</evidence>
<evidence type="ECO:0000256" key="5">
    <source>
        <dbReference type="SAM" id="Phobius"/>
    </source>
</evidence>
<dbReference type="SUPFAM" id="SSF103473">
    <property type="entry name" value="MFS general substrate transporter"/>
    <property type="match status" value="1"/>
</dbReference>
<feature type="transmembrane region" description="Helical" evidence="5">
    <location>
        <begin position="127"/>
        <end position="148"/>
    </location>
</feature>
<evidence type="ECO:0000313" key="7">
    <source>
        <dbReference type="EMBL" id="EKX47382.1"/>
    </source>
</evidence>
<comment type="subcellular location">
    <subcellularLocation>
        <location evidence="1">Membrane</location>
        <topology evidence="1">Multi-pass membrane protein</topology>
    </subcellularLocation>
</comment>
<name>L1JGE4_GUITC</name>
<dbReference type="PROSITE" id="PS50850">
    <property type="entry name" value="MFS"/>
    <property type="match status" value="1"/>
</dbReference>
<feature type="transmembrane region" description="Helical" evidence="5">
    <location>
        <begin position="202"/>
        <end position="219"/>
    </location>
</feature>
<dbReference type="GO" id="GO:0022857">
    <property type="term" value="F:transmembrane transporter activity"/>
    <property type="evidence" value="ECO:0007669"/>
    <property type="project" value="InterPro"/>
</dbReference>
<feature type="transmembrane region" description="Helical" evidence="5">
    <location>
        <begin position="333"/>
        <end position="353"/>
    </location>
</feature>
<feature type="transmembrane region" description="Helical" evidence="5">
    <location>
        <begin position="297"/>
        <end position="321"/>
    </location>
</feature>
<evidence type="ECO:0000256" key="1">
    <source>
        <dbReference type="ARBA" id="ARBA00004141"/>
    </source>
</evidence>
<accession>L1JGE4</accession>
<dbReference type="EMBL" id="JH992990">
    <property type="protein sequence ID" value="EKX47382.1"/>
    <property type="molecule type" value="Genomic_DNA"/>
</dbReference>
<evidence type="ECO:0000256" key="2">
    <source>
        <dbReference type="ARBA" id="ARBA00022692"/>
    </source>
</evidence>
<proteinExistence type="predicted"/>
<dbReference type="AlphaFoldDB" id="L1JGE4"/>
<gene>
    <name evidence="7" type="ORF">GUITHDRAFT_162709</name>
</gene>
<dbReference type="GO" id="GO:0016020">
    <property type="term" value="C:membrane"/>
    <property type="evidence" value="ECO:0007669"/>
    <property type="project" value="UniProtKB-SubCell"/>
</dbReference>
<dbReference type="STRING" id="905079.L1JGE4"/>
<reference evidence="9" key="2">
    <citation type="submission" date="2012-11" db="EMBL/GenBank/DDBJ databases">
        <authorList>
            <person name="Kuo A."/>
            <person name="Curtis B.A."/>
            <person name="Tanifuji G."/>
            <person name="Burki F."/>
            <person name="Gruber A."/>
            <person name="Irimia M."/>
            <person name="Maruyama S."/>
            <person name="Arias M.C."/>
            <person name="Ball S.G."/>
            <person name="Gile G.H."/>
            <person name="Hirakawa Y."/>
            <person name="Hopkins J.F."/>
            <person name="Rensing S.A."/>
            <person name="Schmutz J."/>
            <person name="Symeonidi A."/>
            <person name="Elias M."/>
            <person name="Eveleigh R.J."/>
            <person name="Herman E.K."/>
            <person name="Klute M.J."/>
            <person name="Nakayama T."/>
            <person name="Obornik M."/>
            <person name="Reyes-Prieto A."/>
            <person name="Armbrust E.V."/>
            <person name="Aves S.J."/>
            <person name="Beiko R.G."/>
            <person name="Coutinho P."/>
            <person name="Dacks J.B."/>
            <person name="Durnford D.G."/>
            <person name="Fast N.M."/>
            <person name="Green B.R."/>
            <person name="Grisdale C."/>
            <person name="Hempe F."/>
            <person name="Henrissat B."/>
            <person name="Hoppner M.P."/>
            <person name="Ishida K.-I."/>
            <person name="Kim E."/>
            <person name="Koreny L."/>
            <person name="Kroth P.G."/>
            <person name="Liu Y."/>
            <person name="Malik S.-B."/>
            <person name="Maier U.G."/>
            <person name="McRose D."/>
            <person name="Mock T."/>
            <person name="Neilson J.A."/>
            <person name="Onodera N.T."/>
            <person name="Poole A.M."/>
            <person name="Pritham E.J."/>
            <person name="Richards T.A."/>
            <person name="Rocap G."/>
            <person name="Roy S.W."/>
            <person name="Sarai C."/>
            <person name="Schaack S."/>
            <person name="Shirato S."/>
            <person name="Slamovits C.H."/>
            <person name="Spencer D.F."/>
            <person name="Suzuki S."/>
            <person name="Worden A.Z."/>
            <person name="Zauner S."/>
            <person name="Barry K."/>
            <person name="Bell C."/>
            <person name="Bharti A.K."/>
            <person name="Crow J.A."/>
            <person name="Grimwood J."/>
            <person name="Kramer R."/>
            <person name="Lindquist E."/>
            <person name="Lucas S."/>
            <person name="Salamov A."/>
            <person name="McFadden G.I."/>
            <person name="Lane C.E."/>
            <person name="Keeling P.J."/>
            <person name="Gray M.W."/>
            <person name="Grigoriev I.V."/>
            <person name="Archibald J.M."/>
        </authorList>
    </citation>
    <scope>NUCLEOTIDE SEQUENCE</scope>
    <source>
        <strain evidence="9">CCMP2712</strain>
    </source>
</reference>
<reference evidence="8" key="3">
    <citation type="submission" date="2015-06" db="UniProtKB">
        <authorList>
            <consortium name="EnsemblProtists"/>
        </authorList>
    </citation>
    <scope>IDENTIFICATION</scope>
</reference>
<feature type="transmembrane region" description="Helical" evidence="5">
    <location>
        <begin position="169"/>
        <end position="190"/>
    </location>
</feature>
<feature type="domain" description="Major facilitator superfamily (MFS) profile" evidence="6">
    <location>
        <begin position="30"/>
        <end position="449"/>
    </location>
</feature>
<dbReference type="InterPro" id="IPR020846">
    <property type="entry name" value="MFS_dom"/>
</dbReference>